<feature type="signal peptide" evidence="2">
    <location>
        <begin position="1"/>
        <end position="16"/>
    </location>
</feature>
<proteinExistence type="predicted"/>
<dbReference type="EMBL" id="JAMPKM010000004">
    <property type="protein sequence ID" value="MEP0817333.1"/>
    <property type="molecule type" value="Genomic_DNA"/>
</dbReference>
<feature type="chain" id="PRO_5046317589" evidence="2">
    <location>
        <begin position="17"/>
        <end position="675"/>
    </location>
</feature>
<dbReference type="PANTHER" id="PTHR42716">
    <property type="entry name" value="L-ASPARTATE OXIDASE"/>
    <property type="match status" value="1"/>
</dbReference>
<name>A0ABV0J6D8_9CYAN</name>
<protein>
    <submittedName>
        <fullName evidence="3">FAD-dependent oxidoreductase</fullName>
    </submittedName>
</protein>
<feature type="region of interest" description="Disordered" evidence="1">
    <location>
        <begin position="548"/>
        <end position="567"/>
    </location>
</feature>
<dbReference type="PANTHER" id="PTHR42716:SF1">
    <property type="entry name" value="SLL0471 PROTEIN"/>
    <property type="match status" value="1"/>
</dbReference>
<keyword evidence="4" id="KW-1185">Reference proteome</keyword>
<dbReference type="Proteomes" id="UP001464891">
    <property type="component" value="Unassembled WGS sequence"/>
</dbReference>
<keyword evidence="2" id="KW-0732">Signal</keyword>
<organism evidence="3 4">
    <name type="scientific">Trichocoleus desertorum GB2-A4</name>
    <dbReference type="NCBI Taxonomy" id="2933944"/>
    <lineage>
        <taxon>Bacteria</taxon>
        <taxon>Bacillati</taxon>
        <taxon>Cyanobacteriota</taxon>
        <taxon>Cyanophyceae</taxon>
        <taxon>Leptolyngbyales</taxon>
        <taxon>Trichocoleusaceae</taxon>
        <taxon>Trichocoleus</taxon>
    </lineage>
</organism>
<gene>
    <name evidence="3" type="ORF">NC998_09510</name>
</gene>
<sequence length="675" mass="74644">MGATLALQLLPPSAIAAPPRTPDQTVTCEVLVAGGGLAGVATAYEALLAGRTVCMTEITDWVGGQISAQGTSALDERQTQRSLLFYPRGYLELRQRLERYYKGDLNPGDCWVSESCFLPRDGHKVLFDELQSAAKRGKGTLKWFPSTVIKELNTTPVGAGQQIQGAIAIQHRPAPSASPLNALPLSQTIEDAYRYENSAQFQKAIVRFVPAPAKPSKSQTTQSPANAPQWYVVDATETGELVALADVPYRLGIDPRSYLEPSSSSEAGDPYCTQGFTYTFAMQATEQPQRHTEPAFYPNYAGYYSYELPRLASFPLVFTYRRILNQNPTRQEVKVQSNTGAVTPGDISMQNWTWGNDYRPGTATDNFVYTRDQLASTGQLQPGAWMGGLRTESLQRAEELSQGYFHWLVAGTTDSQLGAGVKQPQPNHRYLTGFDTPMGTAHGLSKYPYIREGRRIIGRPSWGQPQGFTVWEVDISRQDYFKDEYYRKTLSPQMYRSLQATLAGLEATSFVGSKLPSEKVTRRTRSTIYPDAVGIGHYAIDFHPCMTQSPPEQPGNTERAGERRGAGNAYPFQVPLRAMIPQKIDNMLVAGKSIATSHVAAAAYRVHSFEWSSGAAAGTTAAFALEKGIMPYQLVDQLPRAEPQLELLQRRLAENGNPITFPDTSIFNEKWEDWK</sequence>
<dbReference type="Gene3D" id="3.50.50.60">
    <property type="entry name" value="FAD/NAD(P)-binding domain"/>
    <property type="match status" value="1"/>
</dbReference>
<dbReference type="InterPro" id="IPR005288">
    <property type="entry name" value="NadB"/>
</dbReference>
<dbReference type="Pfam" id="PF12831">
    <property type="entry name" value="FAD_oxidored"/>
    <property type="match status" value="3"/>
</dbReference>
<evidence type="ECO:0000313" key="4">
    <source>
        <dbReference type="Proteomes" id="UP001464891"/>
    </source>
</evidence>
<dbReference type="SUPFAM" id="SSF51905">
    <property type="entry name" value="FAD/NAD(P)-binding domain"/>
    <property type="match status" value="1"/>
</dbReference>
<reference evidence="3 4" key="1">
    <citation type="submission" date="2022-04" db="EMBL/GenBank/DDBJ databases">
        <title>Positive selection, recombination, and allopatry shape intraspecific diversity of widespread and dominant cyanobacteria.</title>
        <authorList>
            <person name="Wei J."/>
            <person name="Shu W."/>
            <person name="Hu C."/>
        </authorList>
    </citation>
    <scope>NUCLEOTIDE SEQUENCE [LARGE SCALE GENOMIC DNA]</scope>
    <source>
        <strain evidence="3 4">GB2-A4</strain>
    </source>
</reference>
<comment type="caution">
    <text evidence="3">The sequence shown here is derived from an EMBL/GenBank/DDBJ whole genome shotgun (WGS) entry which is preliminary data.</text>
</comment>
<evidence type="ECO:0000313" key="3">
    <source>
        <dbReference type="EMBL" id="MEP0817333.1"/>
    </source>
</evidence>
<evidence type="ECO:0000256" key="2">
    <source>
        <dbReference type="SAM" id="SignalP"/>
    </source>
</evidence>
<dbReference type="InterPro" id="IPR036188">
    <property type="entry name" value="FAD/NAD-bd_sf"/>
</dbReference>
<evidence type="ECO:0000256" key="1">
    <source>
        <dbReference type="SAM" id="MobiDB-lite"/>
    </source>
</evidence>
<accession>A0ABV0J6D8</accession>